<keyword evidence="5" id="KW-0808">Transferase</keyword>
<dbReference type="EC" id="2.7.13.3" evidence="3"/>
<dbReference type="Gene3D" id="1.20.120.620">
    <property type="entry name" value="Backbone structure of the membrane domain of e. Coli histidine kinase receptor kdpd"/>
    <property type="match status" value="1"/>
</dbReference>
<keyword evidence="10 14" id="KW-1133">Transmembrane helix</keyword>
<evidence type="ECO:0000256" key="12">
    <source>
        <dbReference type="ARBA" id="ARBA00023136"/>
    </source>
</evidence>
<dbReference type="InterPro" id="IPR036890">
    <property type="entry name" value="HATPase_C_sf"/>
</dbReference>
<comment type="subcellular location">
    <subcellularLocation>
        <location evidence="2">Membrane</location>
        <topology evidence="2">Multi-pass membrane protein</topology>
    </subcellularLocation>
</comment>
<feature type="transmembrane region" description="Helical" evidence="14">
    <location>
        <begin position="36"/>
        <end position="57"/>
    </location>
</feature>
<feature type="compositionally biased region" description="Basic and acidic residues" evidence="13">
    <location>
        <begin position="1"/>
        <end position="13"/>
    </location>
</feature>
<evidence type="ECO:0000256" key="7">
    <source>
        <dbReference type="ARBA" id="ARBA00022741"/>
    </source>
</evidence>
<keyword evidence="4" id="KW-0597">Phosphoprotein</keyword>
<dbReference type="GO" id="GO:0000160">
    <property type="term" value="P:phosphorelay signal transduction system"/>
    <property type="evidence" value="ECO:0007669"/>
    <property type="project" value="UniProtKB-KW"/>
</dbReference>
<feature type="transmembrane region" description="Helical" evidence="14">
    <location>
        <begin position="69"/>
        <end position="102"/>
    </location>
</feature>
<evidence type="ECO:0000256" key="13">
    <source>
        <dbReference type="SAM" id="MobiDB-lite"/>
    </source>
</evidence>
<dbReference type="Gene3D" id="3.30.565.10">
    <property type="entry name" value="Histidine kinase-like ATPase, C-terminal domain"/>
    <property type="match status" value="1"/>
</dbReference>
<dbReference type="RefSeq" id="WP_166410285.1">
    <property type="nucleotide sequence ID" value="NZ_CP049869.1"/>
</dbReference>
<evidence type="ECO:0000256" key="14">
    <source>
        <dbReference type="SAM" id="Phobius"/>
    </source>
</evidence>
<feature type="domain" description="Signal transduction histidine kinase HWE region" evidence="15">
    <location>
        <begin position="163"/>
        <end position="242"/>
    </location>
</feature>
<dbReference type="EMBL" id="CP049869">
    <property type="protein sequence ID" value="QIK77890.1"/>
    <property type="molecule type" value="Genomic_DNA"/>
</dbReference>
<keyword evidence="11" id="KW-0902">Two-component regulatory system</keyword>
<reference evidence="16 17" key="1">
    <citation type="submission" date="2020-03" db="EMBL/GenBank/DDBJ databases">
        <title>Sphingomonas sp. nov., isolated from fish.</title>
        <authorList>
            <person name="Hyun D.-W."/>
            <person name="Bae J.-W."/>
        </authorList>
    </citation>
    <scope>NUCLEOTIDE SEQUENCE [LARGE SCALE GENOMIC DNA]</scope>
    <source>
        <strain evidence="16 17">HDW15B</strain>
    </source>
</reference>
<keyword evidence="9" id="KW-0067">ATP-binding</keyword>
<dbReference type="Pfam" id="PF07536">
    <property type="entry name" value="HWE_HK"/>
    <property type="match status" value="1"/>
</dbReference>
<feature type="transmembrane region" description="Helical" evidence="14">
    <location>
        <begin position="114"/>
        <end position="135"/>
    </location>
</feature>
<keyword evidence="8" id="KW-0418">Kinase</keyword>
<dbReference type="Proteomes" id="UP000503222">
    <property type="component" value="Chromosome"/>
</dbReference>
<name>A0A6G7YMB6_9SPHN</name>
<dbReference type="PANTHER" id="PTHR41523">
    <property type="entry name" value="TWO-COMPONENT SYSTEM SENSOR PROTEIN"/>
    <property type="match status" value="1"/>
</dbReference>
<dbReference type="SMART" id="SM00911">
    <property type="entry name" value="HWE_HK"/>
    <property type="match status" value="1"/>
</dbReference>
<evidence type="ECO:0000256" key="10">
    <source>
        <dbReference type="ARBA" id="ARBA00022989"/>
    </source>
</evidence>
<evidence type="ECO:0000256" key="8">
    <source>
        <dbReference type="ARBA" id="ARBA00022777"/>
    </source>
</evidence>
<evidence type="ECO:0000256" key="1">
    <source>
        <dbReference type="ARBA" id="ARBA00000085"/>
    </source>
</evidence>
<evidence type="ECO:0000256" key="4">
    <source>
        <dbReference type="ARBA" id="ARBA00022553"/>
    </source>
</evidence>
<dbReference type="InterPro" id="IPR011102">
    <property type="entry name" value="Sig_transdc_His_kinase_HWE"/>
</dbReference>
<dbReference type="InterPro" id="IPR038318">
    <property type="entry name" value="KdpD_sf"/>
</dbReference>
<dbReference type="AlphaFoldDB" id="A0A6G7YMB6"/>
<keyword evidence="7" id="KW-0547">Nucleotide-binding</keyword>
<feature type="region of interest" description="Disordered" evidence="13">
    <location>
        <begin position="1"/>
        <end position="20"/>
    </location>
</feature>
<dbReference type="GO" id="GO:0016020">
    <property type="term" value="C:membrane"/>
    <property type="evidence" value="ECO:0007669"/>
    <property type="project" value="UniProtKB-SubCell"/>
</dbReference>
<evidence type="ECO:0000313" key="17">
    <source>
        <dbReference type="Proteomes" id="UP000503222"/>
    </source>
</evidence>
<organism evidence="16 17">
    <name type="scientific">Sphingomonas piscis</name>
    <dbReference type="NCBI Taxonomy" id="2714943"/>
    <lineage>
        <taxon>Bacteria</taxon>
        <taxon>Pseudomonadati</taxon>
        <taxon>Pseudomonadota</taxon>
        <taxon>Alphaproteobacteria</taxon>
        <taxon>Sphingomonadales</taxon>
        <taxon>Sphingomonadaceae</taxon>
        <taxon>Sphingomonas</taxon>
    </lineage>
</organism>
<dbReference type="GO" id="GO:0005524">
    <property type="term" value="F:ATP binding"/>
    <property type="evidence" value="ECO:0007669"/>
    <property type="project" value="UniProtKB-KW"/>
</dbReference>
<evidence type="ECO:0000256" key="2">
    <source>
        <dbReference type="ARBA" id="ARBA00004141"/>
    </source>
</evidence>
<evidence type="ECO:0000256" key="6">
    <source>
        <dbReference type="ARBA" id="ARBA00022692"/>
    </source>
</evidence>
<evidence type="ECO:0000259" key="15">
    <source>
        <dbReference type="SMART" id="SM00911"/>
    </source>
</evidence>
<comment type="catalytic activity">
    <reaction evidence="1">
        <text>ATP + protein L-histidine = ADP + protein N-phospho-L-histidine.</text>
        <dbReference type="EC" id="2.7.13.3"/>
    </reaction>
</comment>
<accession>A0A6G7YMB6</accession>
<keyword evidence="12 14" id="KW-0472">Membrane</keyword>
<evidence type="ECO:0000256" key="3">
    <source>
        <dbReference type="ARBA" id="ARBA00012438"/>
    </source>
</evidence>
<dbReference type="PANTHER" id="PTHR41523:SF7">
    <property type="entry name" value="HISTIDINE KINASE"/>
    <property type="match status" value="1"/>
</dbReference>
<protein>
    <recommendedName>
        <fullName evidence="3">histidine kinase</fullName>
        <ecNumber evidence="3">2.7.13.3</ecNumber>
    </recommendedName>
</protein>
<evidence type="ECO:0000256" key="11">
    <source>
        <dbReference type="ARBA" id="ARBA00023012"/>
    </source>
</evidence>
<dbReference type="GO" id="GO:0004673">
    <property type="term" value="F:protein histidine kinase activity"/>
    <property type="evidence" value="ECO:0007669"/>
    <property type="project" value="UniProtKB-EC"/>
</dbReference>
<evidence type="ECO:0000256" key="5">
    <source>
        <dbReference type="ARBA" id="ARBA00022679"/>
    </source>
</evidence>
<evidence type="ECO:0000313" key="16">
    <source>
        <dbReference type="EMBL" id="QIK77890.1"/>
    </source>
</evidence>
<dbReference type="InterPro" id="IPR025201">
    <property type="entry name" value="KdpD_TM"/>
</dbReference>
<evidence type="ECO:0000256" key="9">
    <source>
        <dbReference type="ARBA" id="ARBA00022840"/>
    </source>
</evidence>
<dbReference type="Pfam" id="PF13493">
    <property type="entry name" value="DUF4118"/>
    <property type="match status" value="1"/>
</dbReference>
<gene>
    <name evidence="16" type="ORF">G7077_02130</name>
</gene>
<dbReference type="KEGG" id="spii:G7077_02130"/>
<sequence>MRLSESELDRGEPTAEGGPKLLPARLRKELTTRPEFGFPTQVLIGVLAALIAVAVRYSLPLRPQQLPTITVVICIAIVTTFVGLQSGIVAAIVGGLLCWYLFFNPYSWDLSNGAWIPLIGFFVIASVIVSTAWLYRSSERARHSSELLRLQAERNKLELFAQEMAHRLNNALTIVQSIAFQTIGSDTHDAKAFAGRLRAIAEANRLLTKHVSHPSALAMDVIRSALGPFGAAEHRIKIEGSNGMLNGSQAVSLALCIHELATNALKYGALSVPTGEVILELRKAPTRYVIHWKELGGPVVAPSAHSGFGSRLLKRTGAGTKLAFEPDGLRCTIELELGN</sequence>
<keyword evidence="17" id="KW-1185">Reference proteome</keyword>
<proteinExistence type="predicted"/>
<keyword evidence="6 14" id="KW-0812">Transmembrane</keyword>